<evidence type="ECO:0000313" key="1">
    <source>
        <dbReference type="EMBL" id="KAF8912222.1"/>
    </source>
</evidence>
<proteinExistence type="predicted"/>
<evidence type="ECO:0000313" key="2">
    <source>
        <dbReference type="Proteomes" id="UP000724874"/>
    </source>
</evidence>
<dbReference type="EMBL" id="JADNYJ010000003">
    <property type="protein sequence ID" value="KAF8912222.1"/>
    <property type="molecule type" value="Genomic_DNA"/>
</dbReference>
<dbReference type="AlphaFoldDB" id="A0A9P5TUX5"/>
<dbReference type="OrthoDB" id="3139566at2759"/>
<evidence type="ECO:0008006" key="3">
    <source>
        <dbReference type="Google" id="ProtNLM"/>
    </source>
</evidence>
<gene>
    <name evidence="1" type="ORF">CPB84DRAFT_763882</name>
</gene>
<accession>A0A9P5TUX5</accession>
<sequence length="292" mass="32882">MPPEIASYIFQLCVPYHADASRESLYEIVRSRFALGAVCQGWRRIAWSTPKLWTTVSICFHSPKFANHVDLIKEWISRSGALPLSFHIYVTEVKNTDVSVEYADGPYFGPYMANEDALQTVQQLSDRWQELDVRLPGACLSDLAVKDGTAPAFNSLILESTDGEANSAEFPMNLSPTHITFRSVSIRFIEITWSNVTDAFISETNLKECYDLLTVASQLTSCTFVTIHDVADYLMPADPVVHSELQELKVEKLMLERDPSSFFGCFTLPSLQILSISMNGTQDFHSRHFGYV</sequence>
<keyword evidence="2" id="KW-1185">Reference proteome</keyword>
<dbReference type="Gene3D" id="1.20.1280.50">
    <property type="match status" value="1"/>
</dbReference>
<dbReference type="Proteomes" id="UP000724874">
    <property type="component" value="Unassembled WGS sequence"/>
</dbReference>
<protein>
    <recommendedName>
        <fullName evidence="3">F-box domain-containing protein</fullName>
    </recommendedName>
</protein>
<reference evidence="1" key="1">
    <citation type="submission" date="2020-11" db="EMBL/GenBank/DDBJ databases">
        <authorList>
            <consortium name="DOE Joint Genome Institute"/>
            <person name="Ahrendt S."/>
            <person name="Riley R."/>
            <person name="Andreopoulos W."/>
            <person name="LaButti K."/>
            <person name="Pangilinan J."/>
            <person name="Ruiz-duenas F.J."/>
            <person name="Barrasa J.M."/>
            <person name="Sanchez-Garcia M."/>
            <person name="Camarero S."/>
            <person name="Miyauchi S."/>
            <person name="Serrano A."/>
            <person name="Linde D."/>
            <person name="Babiker R."/>
            <person name="Drula E."/>
            <person name="Ayuso-Fernandez I."/>
            <person name="Pacheco R."/>
            <person name="Padilla G."/>
            <person name="Ferreira P."/>
            <person name="Barriuso J."/>
            <person name="Kellner H."/>
            <person name="Castanera R."/>
            <person name="Alfaro M."/>
            <person name="Ramirez L."/>
            <person name="Pisabarro A.G."/>
            <person name="Kuo A."/>
            <person name="Tritt A."/>
            <person name="Lipzen A."/>
            <person name="He G."/>
            <person name="Yan M."/>
            <person name="Ng V."/>
            <person name="Cullen D."/>
            <person name="Martin F."/>
            <person name="Rosso M.-N."/>
            <person name="Henrissat B."/>
            <person name="Hibbett D."/>
            <person name="Martinez A.T."/>
            <person name="Grigoriev I.V."/>
        </authorList>
    </citation>
    <scope>NUCLEOTIDE SEQUENCE</scope>
    <source>
        <strain evidence="1">AH 44721</strain>
    </source>
</reference>
<name>A0A9P5TUX5_GYMJU</name>
<comment type="caution">
    <text evidence="1">The sequence shown here is derived from an EMBL/GenBank/DDBJ whole genome shotgun (WGS) entry which is preliminary data.</text>
</comment>
<organism evidence="1 2">
    <name type="scientific">Gymnopilus junonius</name>
    <name type="common">Spectacular rustgill mushroom</name>
    <name type="synonym">Gymnopilus spectabilis subsp. junonius</name>
    <dbReference type="NCBI Taxonomy" id="109634"/>
    <lineage>
        <taxon>Eukaryota</taxon>
        <taxon>Fungi</taxon>
        <taxon>Dikarya</taxon>
        <taxon>Basidiomycota</taxon>
        <taxon>Agaricomycotina</taxon>
        <taxon>Agaricomycetes</taxon>
        <taxon>Agaricomycetidae</taxon>
        <taxon>Agaricales</taxon>
        <taxon>Agaricineae</taxon>
        <taxon>Hymenogastraceae</taxon>
        <taxon>Gymnopilus</taxon>
    </lineage>
</organism>